<evidence type="ECO:0000313" key="3">
    <source>
        <dbReference type="Proteomes" id="UP000095767"/>
    </source>
</evidence>
<feature type="transmembrane region" description="Helical" evidence="1">
    <location>
        <begin position="267"/>
        <end position="293"/>
    </location>
</feature>
<sequence length="318" mass="34793">MATKAKATSSSSCLSFLKDALLLPTRNAKLFVPVFLLLTVPTFLFDTTNVFCVQPLATDILLRVNEAKNMDPSSPDYAKLMAEILKEARELAAITTAAMVFVSLCVFANQVVSFFAVSTTYSGDRYSLPDLFSKVIMKGRRLRGPLVTIAIEAVLNVACMLLLVALLQLVMHHSGPALYVAAVLLFVLPFLAFLYLNVVFFVAVAVSVADAERRGVSALRRAWQLMTRVWRKEGCVLVVAVHLVAMVPSPLYAAALGYSKKSVPVGLALVFFNALLLGWVKLFNFAAATVYYYQAMDMESEEVTAHDYVKVPTGEATV</sequence>
<gene>
    <name evidence="2" type="ORF">BAE44_0018370</name>
</gene>
<keyword evidence="1" id="KW-1133">Transmembrane helix</keyword>
<dbReference type="Proteomes" id="UP000095767">
    <property type="component" value="Unassembled WGS sequence"/>
</dbReference>
<evidence type="ECO:0008006" key="4">
    <source>
        <dbReference type="Google" id="ProtNLM"/>
    </source>
</evidence>
<evidence type="ECO:0000256" key="1">
    <source>
        <dbReference type="SAM" id="Phobius"/>
    </source>
</evidence>
<dbReference type="AlphaFoldDB" id="A0A1E5V628"/>
<keyword evidence="1" id="KW-0472">Membrane</keyword>
<feature type="transmembrane region" description="Helical" evidence="1">
    <location>
        <begin position="28"/>
        <end position="45"/>
    </location>
</feature>
<dbReference type="OrthoDB" id="644125at2759"/>
<keyword evidence="3" id="KW-1185">Reference proteome</keyword>
<feature type="transmembrane region" description="Helical" evidence="1">
    <location>
        <begin position="91"/>
        <end position="117"/>
    </location>
</feature>
<keyword evidence="1" id="KW-0812">Transmembrane</keyword>
<dbReference type="PANTHER" id="PTHR34483:SF7">
    <property type="entry name" value="TRANSMEMBRANE PROTEIN"/>
    <property type="match status" value="1"/>
</dbReference>
<evidence type="ECO:0000313" key="2">
    <source>
        <dbReference type="EMBL" id="OEL20612.1"/>
    </source>
</evidence>
<feature type="transmembrane region" description="Helical" evidence="1">
    <location>
        <begin position="177"/>
        <end position="208"/>
    </location>
</feature>
<organism evidence="2 3">
    <name type="scientific">Dichanthelium oligosanthes</name>
    <dbReference type="NCBI Taxonomy" id="888268"/>
    <lineage>
        <taxon>Eukaryota</taxon>
        <taxon>Viridiplantae</taxon>
        <taxon>Streptophyta</taxon>
        <taxon>Embryophyta</taxon>
        <taxon>Tracheophyta</taxon>
        <taxon>Spermatophyta</taxon>
        <taxon>Magnoliopsida</taxon>
        <taxon>Liliopsida</taxon>
        <taxon>Poales</taxon>
        <taxon>Poaceae</taxon>
        <taxon>PACMAD clade</taxon>
        <taxon>Panicoideae</taxon>
        <taxon>Panicodae</taxon>
        <taxon>Paniceae</taxon>
        <taxon>Dichantheliinae</taxon>
        <taxon>Dichanthelium</taxon>
    </lineage>
</organism>
<accession>A0A1E5V628</accession>
<name>A0A1E5V628_9POAL</name>
<reference evidence="2 3" key="1">
    <citation type="submission" date="2016-09" db="EMBL/GenBank/DDBJ databases">
        <title>The draft genome of Dichanthelium oligosanthes: A C3 panicoid grass species.</title>
        <authorList>
            <person name="Studer A.J."/>
            <person name="Schnable J.C."/>
            <person name="Brutnell T.P."/>
        </authorList>
    </citation>
    <scope>NUCLEOTIDE SEQUENCE [LARGE SCALE GENOMIC DNA]</scope>
    <source>
        <strain evidence="3">cv. Kellogg 1175</strain>
        <tissue evidence="2">Leaf</tissue>
    </source>
</reference>
<feature type="transmembrane region" description="Helical" evidence="1">
    <location>
        <begin position="229"/>
        <end position="247"/>
    </location>
</feature>
<dbReference type="PANTHER" id="PTHR34483">
    <property type="entry name" value="OS09G0129800 PROTEIN"/>
    <property type="match status" value="1"/>
</dbReference>
<dbReference type="EMBL" id="LWDX02050174">
    <property type="protein sequence ID" value="OEL20612.1"/>
    <property type="molecule type" value="Genomic_DNA"/>
</dbReference>
<comment type="caution">
    <text evidence="2">The sequence shown here is derived from an EMBL/GenBank/DDBJ whole genome shotgun (WGS) entry which is preliminary data.</text>
</comment>
<feature type="transmembrane region" description="Helical" evidence="1">
    <location>
        <begin position="146"/>
        <end position="171"/>
    </location>
</feature>
<protein>
    <recommendedName>
        <fullName evidence="4">Transmembrane protein</fullName>
    </recommendedName>
</protein>
<proteinExistence type="predicted"/>